<dbReference type="Proteomes" id="UP000658656">
    <property type="component" value="Unassembled WGS sequence"/>
</dbReference>
<keyword evidence="2" id="KW-1185">Reference proteome</keyword>
<sequence length="80" mass="8069">MDLTIMGDLVVSGRPPRPVAEPGGPGDPAFGLLQGGDLTIGDLEVPLTESGQRAGKLVTMRACAGLGAGELAHSVSTWCP</sequence>
<dbReference type="RefSeq" id="WP_145932653.1">
    <property type="nucleotide sequence ID" value="NZ_BNAV01000013.1"/>
</dbReference>
<comment type="caution">
    <text evidence="1">The sequence shown here is derived from an EMBL/GenBank/DDBJ whole genome shotgun (WGS) entry which is preliminary data.</text>
</comment>
<gene>
    <name evidence="1" type="ORF">GCM10017566_61450</name>
</gene>
<name>A0A8H9J2N9_9PSEU</name>
<evidence type="ECO:0000313" key="1">
    <source>
        <dbReference type="EMBL" id="GHF79008.1"/>
    </source>
</evidence>
<organism evidence="1 2">
    <name type="scientific">Amycolatopsis bartoniae</name>
    <dbReference type="NCBI Taxonomy" id="941986"/>
    <lineage>
        <taxon>Bacteria</taxon>
        <taxon>Bacillati</taxon>
        <taxon>Actinomycetota</taxon>
        <taxon>Actinomycetes</taxon>
        <taxon>Pseudonocardiales</taxon>
        <taxon>Pseudonocardiaceae</taxon>
        <taxon>Amycolatopsis</taxon>
    </lineage>
</organism>
<protein>
    <submittedName>
        <fullName evidence="1">Uncharacterized protein</fullName>
    </submittedName>
</protein>
<reference evidence="1" key="2">
    <citation type="submission" date="2020-09" db="EMBL/GenBank/DDBJ databases">
        <authorList>
            <person name="Sun Q."/>
            <person name="Zhou Y."/>
        </authorList>
    </citation>
    <scope>NUCLEOTIDE SEQUENCE</scope>
    <source>
        <strain evidence="1">CGMCC 4.7679</strain>
    </source>
</reference>
<dbReference type="OrthoDB" id="9810718at2"/>
<proteinExistence type="predicted"/>
<reference evidence="1" key="1">
    <citation type="journal article" date="2014" name="Int. J. Syst. Evol. Microbiol.">
        <title>Complete genome sequence of Corynebacterium casei LMG S-19264T (=DSM 44701T), isolated from a smear-ripened cheese.</title>
        <authorList>
            <consortium name="US DOE Joint Genome Institute (JGI-PGF)"/>
            <person name="Walter F."/>
            <person name="Albersmeier A."/>
            <person name="Kalinowski J."/>
            <person name="Ruckert C."/>
        </authorList>
    </citation>
    <scope>NUCLEOTIDE SEQUENCE</scope>
    <source>
        <strain evidence="1">CGMCC 4.7679</strain>
    </source>
</reference>
<dbReference type="AlphaFoldDB" id="A0A8H9J2N9"/>
<accession>A0A8H9J2N9</accession>
<dbReference type="EMBL" id="BNAV01000013">
    <property type="protein sequence ID" value="GHF79008.1"/>
    <property type="molecule type" value="Genomic_DNA"/>
</dbReference>
<evidence type="ECO:0000313" key="2">
    <source>
        <dbReference type="Proteomes" id="UP000658656"/>
    </source>
</evidence>